<dbReference type="EC" id="5.3.1.6" evidence="5"/>
<dbReference type="InterPro" id="IPR037171">
    <property type="entry name" value="NagB/RpiA_transferase-like"/>
</dbReference>
<dbReference type="GO" id="GO:0004751">
    <property type="term" value="F:ribose-5-phosphate isomerase activity"/>
    <property type="evidence" value="ECO:0007669"/>
    <property type="project" value="UniProtKB-UniRule"/>
</dbReference>
<evidence type="ECO:0000256" key="4">
    <source>
        <dbReference type="ARBA" id="ARBA00023235"/>
    </source>
</evidence>
<comment type="function">
    <text evidence="5">Catalyzes the reversible conversion of ribose-5-phosphate to ribulose 5-phosphate.</text>
</comment>
<dbReference type="CDD" id="cd01398">
    <property type="entry name" value="RPI_A"/>
    <property type="match status" value="1"/>
</dbReference>
<organism evidence="6 7">
    <name type="scientific">Methanooceanicella nereidis</name>
    <dbReference type="NCBI Taxonomy" id="2052831"/>
    <lineage>
        <taxon>Archaea</taxon>
        <taxon>Methanobacteriati</taxon>
        <taxon>Methanobacteriota</taxon>
        <taxon>Stenosarchaea group</taxon>
        <taxon>Methanomicrobia</taxon>
        <taxon>Methanocellales</taxon>
        <taxon>Methanocellaceae</taxon>
        <taxon>Methanooceanicella</taxon>
    </lineage>
</organism>
<dbReference type="GO" id="GO:0006014">
    <property type="term" value="P:D-ribose metabolic process"/>
    <property type="evidence" value="ECO:0007669"/>
    <property type="project" value="TreeGrafter"/>
</dbReference>
<dbReference type="InterPro" id="IPR004788">
    <property type="entry name" value="Ribose5P_isomerase_type_A"/>
</dbReference>
<dbReference type="PANTHER" id="PTHR11934:SF0">
    <property type="entry name" value="RIBOSE-5-PHOSPHATE ISOMERASE"/>
    <property type="match status" value="1"/>
</dbReference>
<feature type="binding site" evidence="5">
    <location>
        <begin position="88"/>
        <end position="91"/>
    </location>
    <ligand>
        <name>substrate</name>
    </ligand>
</feature>
<keyword evidence="7" id="KW-1185">Reference proteome</keyword>
<dbReference type="Gene3D" id="3.40.50.1360">
    <property type="match status" value="1"/>
</dbReference>
<dbReference type="GO" id="GO:0009052">
    <property type="term" value="P:pentose-phosphate shunt, non-oxidative branch"/>
    <property type="evidence" value="ECO:0007669"/>
    <property type="project" value="UniProtKB-UniRule"/>
</dbReference>
<dbReference type="GO" id="GO:0005829">
    <property type="term" value="C:cytosol"/>
    <property type="evidence" value="ECO:0007669"/>
    <property type="project" value="TreeGrafter"/>
</dbReference>
<comment type="caution">
    <text evidence="6">The sequence shown here is derived from an EMBL/GenBank/DDBJ whole genome shotgun (WGS) entry which is preliminary data.</text>
</comment>
<evidence type="ECO:0000313" key="7">
    <source>
        <dbReference type="Proteomes" id="UP001320159"/>
    </source>
</evidence>
<reference evidence="6 7" key="1">
    <citation type="submission" date="2017-11" db="EMBL/GenBank/DDBJ databases">
        <title>Isolation and Characterization of Family Methanocellaceae Species from Potential Methane Hydrate Area Offshore Southwestern Taiwan.</title>
        <authorList>
            <person name="Zhang W.-L."/>
            <person name="Chen W.-C."/>
            <person name="Lai M.-C."/>
            <person name="Chen S.-C."/>
        </authorList>
    </citation>
    <scope>NUCLEOTIDE SEQUENCE [LARGE SCALE GENOMIC DNA]</scope>
    <source>
        <strain evidence="6 7">CWC-04</strain>
    </source>
</reference>
<feature type="binding site" evidence="5">
    <location>
        <position position="128"/>
    </location>
    <ligand>
        <name>substrate</name>
    </ligand>
</feature>
<proteinExistence type="inferred from homology"/>
<dbReference type="SUPFAM" id="SSF100950">
    <property type="entry name" value="NagB/RpiA/CoA transferase-like"/>
    <property type="match status" value="1"/>
</dbReference>
<evidence type="ECO:0000256" key="1">
    <source>
        <dbReference type="ARBA" id="ARBA00001713"/>
    </source>
</evidence>
<comment type="similarity">
    <text evidence="2 5">Belongs to the ribose 5-phosphate isomerase family.</text>
</comment>
<evidence type="ECO:0000256" key="3">
    <source>
        <dbReference type="ARBA" id="ARBA00011881"/>
    </source>
</evidence>
<feature type="active site" description="Proton acceptor" evidence="5">
    <location>
        <position position="110"/>
    </location>
</feature>
<dbReference type="RefSeq" id="WP_230741667.1">
    <property type="nucleotide sequence ID" value="NZ_PGCK01000005.1"/>
</dbReference>
<feature type="binding site" evidence="5">
    <location>
        <begin position="101"/>
        <end position="104"/>
    </location>
    <ligand>
        <name>substrate</name>
    </ligand>
</feature>
<comment type="pathway">
    <text evidence="5">Carbohydrate degradation; pentose phosphate pathway; D-ribose 5-phosphate from D-ribulose 5-phosphate (non-oxidative stage): step 1/1.</text>
</comment>
<dbReference type="FunFam" id="3.30.70.260:FF:000018">
    <property type="entry name" value="Ribose-5-phosphate isomerase A"/>
    <property type="match status" value="1"/>
</dbReference>
<dbReference type="AlphaFoldDB" id="A0AAP2RCJ7"/>
<dbReference type="InterPro" id="IPR020672">
    <property type="entry name" value="Ribose5P_isomerase_typA_subgr"/>
</dbReference>
<keyword evidence="4 5" id="KW-0413">Isomerase</keyword>
<evidence type="ECO:0000256" key="2">
    <source>
        <dbReference type="ARBA" id="ARBA00008088"/>
    </source>
</evidence>
<dbReference type="EMBL" id="PGCK01000005">
    <property type="protein sequence ID" value="MCD1294833.1"/>
    <property type="molecule type" value="Genomic_DNA"/>
</dbReference>
<accession>A0AAP2RCJ7</accession>
<sequence>MKNLSGSEEAKRNAAEKACELVTDGMVVGLGTGSTTAHAIKYLGRKVVEDGLKIKGVPTSYASEALAIECGIPLTSLTESPELDIAIDGADQVDAALNVIKGGGAAHTREKIVSMSAAKFVVIIDDKKYTDVLARSVPIEVIPYARRLVEKELSKLGGKCTVRSGTGKDGPVISDNGNMILDCEFGRILEPAALSVKLSRIPGLVEHGIFTNASMVYIGYEDKVEVRSRKM</sequence>
<dbReference type="Proteomes" id="UP001320159">
    <property type="component" value="Unassembled WGS sequence"/>
</dbReference>
<comment type="catalytic activity">
    <reaction evidence="1 5">
        <text>aldehydo-D-ribose 5-phosphate = D-ribulose 5-phosphate</text>
        <dbReference type="Rhea" id="RHEA:14657"/>
        <dbReference type="ChEBI" id="CHEBI:58121"/>
        <dbReference type="ChEBI" id="CHEBI:58273"/>
        <dbReference type="EC" id="5.3.1.6"/>
    </reaction>
</comment>
<dbReference type="Pfam" id="PF06026">
    <property type="entry name" value="Rib_5-P_isom_A"/>
    <property type="match status" value="1"/>
</dbReference>
<dbReference type="HAMAP" id="MF_00170">
    <property type="entry name" value="Rib_5P_isom_A"/>
    <property type="match status" value="1"/>
</dbReference>
<dbReference type="NCBIfam" id="TIGR00021">
    <property type="entry name" value="rpiA"/>
    <property type="match status" value="1"/>
</dbReference>
<protein>
    <recommendedName>
        <fullName evidence="5">Ribose-5-phosphate isomerase A</fullName>
        <ecNumber evidence="5">5.3.1.6</ecNumber>
    </recommendedName>
    <alternativeName>
        <fullName evidence="5">Phosphoriboisomerase A</fullName>
        <shortName evidence="5">PRI</shortName>
    </alternativeName>
</protein>
<evidence type="ECO:0000256" key="5">
    <source>
        <dbReference type="HAMAP-Rule" id="MF_00170"/>
    </source>
</evidence>
<comment type="subunit">
    <text evidence="3">Homotetramer.</text>
</comment>
<evidence type="ECO:0000313" key="6">
    <source>
        <dbReference type="EMBL" id="MCD1294833.1"/>
    </source>
</evidence>
<dbReference type="SUPFAM" id="SSF75445">
    <property type="entry name" value="D-ribose-5-phosphate isomerase (RpiA), lid domain"/>
    <property type="match status" value="1"/>
</dbReference>
<dbReference type="NCBIfam" id="NF001924">
    <property type="entry name" value="PRK00702.1"/>
    <property type="match status" value="1"/>
</dbReference>
<comment type="subunit">
    <text evidence="5">Homodimer.</text>
</comment>
<dbReference type="FunFam" id="3.40.50.1360:FF:000001">
    <property type="entry name" value="Ribose-5-phosphate isomerase A"/>
    <property type="match status" value="1"/>
</dbReference>
<dbReference type="Gene3D" id="3.30.70.260">
    <property type="match status" value="1"/>
</dbReference>
<name>A0AAP2RCJ7_9EURY</name>
<gene>
    <name evidence="5" type="primary">rpiA</name>
    <name evidence="6" type="ORF">CUJ83_07455</name>
</gene>
<dbReference type="PANTHER" id="PTHR11934">
    <property type="entry name" value="RIBOSE-5-PHOSPHATE ISOMERASE"/>
    <property type="match status" value="1"/>
</dbReference>
<feature type="binding site" evidence="5">
    <location>
        <begin position="32"/>
        <end position="35"/>
    </location>
    <ligand>
        <name>substrate</name>
    </ligand>
</feature>